<proteinExistence type="predicted"/>
<name>A0A0A9DNB3_ARUDO</name>
<dbReference type="AlphaFoldDB" id="A0A0A9DNB3"/>
<evidence type="ECO:0000313" key="1">
    <source>
        <dbReference type="EMBL" id="JAD89306.1"/>
    </source>
</evidence>
<organism evidence="1">
    <name type="scientific">Arundo donax</name>
    <name type="common">Giant reed</name>
    <name type="synonym">Donax arundinaceus</name>
    <dbReference type="NCBI Taxonomy" id="35708"/>
    <lineage>
        <taxon>Eukaryota</taxon>
        <taxon>Viridiplantae</taxon>
        <taxon>Streptophyta</taxon>
        <taxon>Embryophyta</taxon>
        <taxon>Tracheophyta</taxon>
        <taxon>Spermatophyta</taxon>
        <taxon>Magnoliopsida</taxon>
        <taxon>Liliopsida</taxon>
        <taxon>Poales</taxon>
        <taxon>Poaceae</taxon>
        <taxon>PACMAD clade</taxon>
        <taxon>Arundinoideae</taxon>
        <taxon>Arundineae</taxon>
        <taxon>Arundo</taxon>
    </lineage>
</organism>
<reference evidence="1" key="2">
    <citation type="journal article" date="2015" name="Data Brief">
        <title>Shoot transcriptome of the giant reed, Arundo donax.</title>
        <authorList>
            <person name="Barrero R.A."/>
            <person name="Guerrero F.D."/>
            <person name="Moolhuijzen P."/>
            <person name="Goolsby J.A."/>
            <person name="Tidwell J."/>
            <person name="Bellgard S.E."/>
            <person name="Bellgard M.I."/>
        </authorList>
    </citation>
    <scope>NUCLEOTIDE SEQUENCE</scope>
    <source>
        <tissue evidence="1">Shoot tissue taken approximately 20 cm above the soil surface</tissue>
    </source>
</reference>
<dbReference type="EMBL" id="GBRH01208589">
    <property type="protein sequence ID" value="JAD89306.1"/>
    <property type="molecule type" value="Transcribed_RNA"/>
</dbReference>
<accession>A0A0A9DNB3</accession>
<reference evidence="1" key="1">
    <citation type="submission" date="2014-09" db="EMBL/GenBank/DDBJ databases">
        <authorList>
            <person name="Magalhaes I.L.F."/>
            <person name="Oliveira U."/>
            <person name="Santos F.R."/>
            <person name="Vidigal T.H.D.A."/>
            <person name="Brescovit A.D."/>
            <person name="Santos A.J."/>
        </authorList>
    </citation>
    <scope>NUCLEOTIDE SEQUENCE</scope>
    <source>
        <tissue evidence="1">Shoot tissue taken approximately 20 cm above the soil surface</tissue>
    </source>
</reference>
<protein>
    <submittedName>
        <fullName evidence="1">Uncharacterized protein</fullName>
    </submittedName>
</protein>
<sequence length="67" mass="8168">MCFSPSCYPSKDFQRYFGKLVKRHKERNAIQQYMKDFPDEVSPEQKLVQLTAEHPEYRKNYNFPSYQ</sequence>